<dbReference type="eggNOG" id="KOG1470">
    <property type="taxonomic scope" value="Eukaryota"/>
</dbReference>
<dbReference type="InterPro" id="IPR036273">
    <property type="entry name" value="CRAL/TRIO_N_dom_sf"/>
</dbReference>
<evidence type="ECO:0000313" key="4">
    <source>
        <dbReference type="Proteomes" id="UP000008021"/>
    </source>
</evidence>
<feature type="compositionally biased region" description="Basic and acidic residues" evidence="1">
    <location>
        <begin position="212"/>
        <end position="223"/>
    </location>
</feature>
<feature type="compositionally biased region" description="Low complexity" evidence="1">
    <location>
        <begin position="299"/>
        <end position="311"/>
    </location>
</feature>
<dbReference type="Gramene" id="OMERI01G10390.1">
    <property type="protein sequence ID" value="OMERI01G10390.1"/>
    <property type="gene ID" value="OMERI01G10390"/>
</dbReference>
<evidence type="ECO:0000313" key="3">
    <source>
        <dbReference type="EnsemblPlants" id="OMERI01G10390.1"/>
    </source>
</evidence>
<dbReference type="Gene3D" id="3.40.525.10">
    <property type="entry name" value="CRAL-TRIO lipid binding domain"/>
    <property type="match status" value="2"/>
</dbReference>
<dbReference type="SMART" id="SM01100">
    <property type="entry name" value="CRAL_TRIO_N"/>
    <property type="match status" value="1"/>
</dbReference>
<proteinExistence type="predicted"/>
<dbReference type="PRINTS" id="PR00180">
    <property type="entry name" value="CRETINALDHBP"/>
</dbReference>
<organism evidence="3">
    <name type="scientific">Oryza meridionalis</name>
    <dbReference type="NCBI Taxonomy" id="40149"/>
    <lineage>
        <taxon>Eukaryota</taxon>
        <taxon>Viridiplantae</taxon>
        <taxon>Streptophyta</taxon>
        <taxon>Embryophyta</taxon>
        <taxon>Tracheophyta</taxon>
        <taxon>Spermatophyta</taxon>
        <taxon>Magnoliopsida</taxon>
        <taxon>Liliopsida</taxon>
        <taxon>Poales</taxon>
        <taxon>Poaceae</taxon>
        <taxon>BOP clade</taxon>
        <taxon>Oryzoideae</taxon>
        <taxon>Oryzeae</taxon>
        <taxon>Oryzinae</taxon>
        <taxon>Oryza</taxon>
    </lineage>
</organism>
<dbReference type="HOGENOM" id="CLU_422994_0_0_1"/>
<reference evidence="3" key="1">
    <citation type="submission" date="2015-04" db="UniProtKB">
        <authorList>
            <consortium name="EnsemblPlants"/>
        </authorList>
    </citation>
    <scope>IDENTIFICATION</scope>
</reference>
<dbReference type="PANTHER" id="PTHR45824:SF18">
    <property type="entry name" value="OS01G0264700 PROTEIN"/>
    <property type="match status" value="1"/>
</dbReference>
<dbReference type="InterPro" id="IPR036865">
    <property type="entry name" value="CRAL-TRIO_dom_sf"/>
</dbReference>
<feature type="region of interest" description="Disordered" evidence="1">
    <location>
        <begin position="603"/>
        <end position="648"/>
    </location>
</feature>
<evidence type="ECO:0000256" key="1">
    <source>
        <dbReference type="SAM" id="MobiDB-lite"/>
    </source>
</evidence>
<feature type="compositionally biased region" description="Basic and acidic residues" evidence="1">
    <location>
        <begin position="638"/>
        <end position="648"/>
    </location>
</feature>
<dbReference type="Pfam" id="PF00650">
    <property type="entry name" value="CRAL_TRIO"/>
    <property type="match status" value="2"/>
</dbReference>
<dbReference type="FunFam" id="3.40.525.10:FF:000008">
    <property type="entry name" value="Phosphatidylinositol transfer protein 3"/>
    <property type="match status" value="1"/>
</dbReference>
<feature type="compositionally biased region" description="Pro residues" evidence="1">
    <location>
        <begin position="312"/>
        <end position="323"/>
    </location>
</feature>
<feature type="compositionally biased region" description="Basic residues" evidence="1">
    <location>
        <begin position="259"/>
        <end position="278"/>
    </location>
</feature>
<dbReference type="InterPro" id="IPR001251">
    <property type="entry name" value="CRAL-TRIO_dom"/>
</dbReference>
<dbReference type="SUPFAM" id="SSF52087">
    <property type="entry name" value="CRAL/TRIO domain"/>
    <property type="match status" value="2"/>
</dbReference>
<dbReference type="PANTHER" id="PTHR45824">
    <property type="entry name" value="GH16843P"/>
    <property type="match status" value="1"/>
</dbReference>
<feature type="compositionally biased region" description="Polar residues" evidence="1">
    <location>
        <begin position="228"/>
        <end position="241"/>
    </location>
</feature>
<feature type="compositionally biased region" description="Polar residues" evidence="1">
    <location>
        <begin position="335"/>
        <end position="350"/>
    </location>
</feature>
<feature type="region of interest" description="Disordered" evidence="1">
    <location>
        <begin position="202"/>
        <end position="351"/>
    </location>
</feature>
<feature type="domain" description="CRAL-TRIO" evidence="2">
    <location>
        <begin position="19"/>
        <end position="182"/>
    </location>
</feature>
<dbReference type="InterPro" id="IPR011074">
    <property type="entry name" value="CRAL/TRIO_N_dom"/>
</dbReference>
<accession>A0A0E0C0C7</accession>
<feature type="domain" description="CRAL-TRIO" evidence="2">
    <location>
        <begin position="415"/>
        <end position="578"/>
    </location>
</feature>
<dbReference type="EnsemblPlants" id="OMERI01G10390.1">
    <property type="protein sequence ID" value="OMERI01G10390.1"/>
    <property type="gene ID" value="OMERI01G10390"/>
</dbReference>
<feature type="compositionally biased region" description="Basic and acidic residues" evidence="1">
    <location>
        <begin position="608"/>
        <end position="619"/>
    </location>
</feature>
<keyword evidence="4" id="KW-1185">Reference proteome</keyword>
<feature type="compositionally biased region" description="Polar residues" evidence="1">
    <location>
        <begin position="624"/>
        <end position="637"/>
    </location>
</feature>
<dbReference type="AlphaFoldDB" id="A0A0E0C0C7"/>
<dbReference type="SMART" id="SM00516">
    <property type="entry name" value="SEC14"/>
    <property type="match status" value="2"/>
</dbReference>
<evidence type="ECO:0000259" key="2">
    <source>
        <dbReference type="PROSITE" id="PS50191"/>
    </source>
</evidence>
<dbReference type="CDD" id="cd00170">
    <property type="entry name" value="SEC14"/>
    <property type="match status" value="2"/>
</dbReference>
<dbReference type="Proteomes" id="UP000008021">
    <property type="component" value="Chromosome 1"/>
</dbReference>
<dbReference type="SUPFAM" id="SSF46938">
    <property type="entry name" value="CRAL/TRIO N-terminal domain"/>
    <property type="match status" value="1"/>
</dbReference>
<reference evidence="3" key="2">
    <citation type="submission" date="2018-05" db="EMBL/GenBank/DDBJ databases">
        <title>OmerRS3 (Oryza meridionalis Reference Sequence Version 3).</title>
        <authorList>
            <person name="Zhang J."/>
            <person name="Kudrna D."/>
            <person name="Lee S."/>
            <person name="Talag J."/>
            <person name="Welchert J."/>
            <person name="Wing R.A."/>
        </authorList>
    </citation>
    <scope>NUCLEOTIDE SEQUENCE [LARGE SCALE GENOMIC DNA]</scope>
    <source>
        <strain evidence="3">cv. OR44</strain>
    </source>
</reference>
<dbReference type="PROSITE" id="PS50191">
    <property type="entry name" value="CRAL_TRIO"/>
    <property type="match status" value="2"/>
</dbReference>
<dbReference type="GO" id="GO:0008526">
    <property type="term" value="F:phosphatidylinositol transfer activity"/>
    <property type="evidence" value="ECO:0007669"/>
    <property type="project" value="TreeGrafter"/>
</dbReference>
<name>A0A0E0C0C7_9ORYZ</name>
<dbReference type="InterPro" id="IPR052578">
    <property type="entry name" value="PI_Transfer_CRAL-TRIO"/>
</dbReference>
<dbReference type="Pfam" id="PF03765">
    <property type="entry name" value="CRAL_TRIO_N"/>
    <property type="match status" value="1"/>
</dbReference>
<protein>
    <recommendedName>
        <fullName evidence="2">CRAL-TRIO domain-containing protein</fullName>
    </recommendedName>
</protein>
<sequence>MMKSAVKWRVSYMPQKINWDDIAHEAETGKIYRADYKDKHGRTVLVLRPGLENTTSGKGQIKYLVYCLEKAIMNLTEDQEKMVWLTDFQSWTLGSTPLKVTRETVNVLQDCYPERLGLAILYNPPRIFESFWKIVKPFLDHETYKKVKFVYSSDKESQKIMADVFDLDKLDSAFGGRNPATFEYNSYAERMRADDIKMGSSFKSNGITLPQDHSHVSADKEANGGDSDASSEASFYSGTDSPNHEEGDTRGTFAFGTRRASRLPRPHPHHHTTPRQPRRTTILLLGKPPTHPHPPTAISTLALPTITTLPTSAPPPAPQPSPSCPGGGSPDPRASPSSNGATTEKNLTLEEQQEKINDLRKELGEHSSEEIQDFLSDASCLRFLRARNWNVQKASKMMKSAVKWRVSYMPQKINWDDIAHEAETGKIYRADYKDKHGRTVLVLRPGLENTTSGKGQIKYLVYCLEKAIMNLTEDQEKMVWLTDFQSWTLGSTPLKVTRETVNVLQDCYPERLGLAILYNPPRIFESFWKIVKPFLDHETYKKVKFVYSSDKESQKIMADVFDLDKLDSAFGGRNPATFEYNSYAERMRADDIKMGSSFKSNGITLPQDHSHVSADKEANGGDSDASSEASFYSGTDSPNHEEGGSIPA</sequence>